<dbReference type="GO" id="GO:0019441">
    <property type="term" value="P:L-tryptophan catabolic process to kynurenine"/>
    <property type="evidence" value="ECO:0007669"/>
    <property type="project" value="InterPro"/>
</dbReference>
<dbReference type="GO" id="GO:0004061">
    <property type="term" value="F:arylformamidase activity"/>
    <property type="evidence" value="ECO:0007669"/>
    <property type="project" value="InterPro"/>
</dbReference>
<organism evidence="1 2">
    <name type="scientific">Candidatus Opimibacter skivensis</name>
    <dbReference type="NCBI Taxonomy" id="2982028"/>
    <lineage>
        <taxon>Bacteria</taxon>
        <taxon>Pseudomonadati</taxon>
        <taxon>Bacteroidota</taxon>
        <taxon>Saprospiria</taxon>
        <taxon>Saprospirales</taxon>
        <taxon>Saprospiraceae</taxon>
        <taxon>Candidatus Opimibacter</taxon>
    </lineage>
</organism>
<accession>A0A9D7XSY1</accession>
<proteinExistence type="predicted"/>
<comment type="caution">
    <text evidence="1">The sequence shown here is derived from an EMBL/GenBank/DDBJ whole genome shotgun (WGS) entry which is preliminary data.</text>
</comment>
<dbReference type="InterPro" id="IPR037175">
    <property type="entry name" value="KFase_sf"/>
</dbReference>
<dbReference type="InterPro" id="IPR007325">
    <property type="entry name" value="KFase/CYL"/>
</dbReference>
<evidence type="ECO:0000313" key="1">
    <source>
        <dbReference type="EMBL" id="MBK9983008.1"/>
    </source>
</evidence>
<protein>
    <submittedName>
        <fullName evidence="1">Cyclase family protein</fullName>
    </submittedName>
</protein>
<dbReference type="Gene3D" id="3.50.30.50">
    <property type="entry name" value="Putative cyclase"/>
    <property type="match status" value="1"/>
</dbReference>
<dbReference type="Pfam" id="PF04199">
    <property type="entry name" value="Cyclase"/>
    <property type="match status" value="1"/>
</dbReference>
<dbReference type="Proteomes" id="UP000808337">
    <property type="component" value="Unassembled WGS sequence"/>
</dbReference>
<dbReference type="AlphaFoldDB" id="A0A9D7XSY1"/>
<name>A0A9D7XSY1_9BACT</name>
<evidence type="ECO:0000313" key="2">
    <source>
        <dbReference type="Proteomes" id="UP000808337"/>
    </source>
</evidence>
<sequence length="247" mass="27696">MKPARIALEWNGTTLHADVSEGYCIAIPIDDTVEQPNAYFAPLYEASPVKVGDWIGDTREGGSVNFYSIRINPHGNGTHTECVGHISLERYSIHQALGPGYTIAQLISVHPTSQDNGDRIIRDLEWEPNIEAIIIRTLPNHPDKKIRHYSGTNPPYLDHNLLGKMATEGIQHLLLDLPSVDREEDGGLLLAHKSFWQYPEQPRKKATITEMIYVDNVVPDGLYLLQIQIAALELDASPSRPYLYPLK</sequence>
<gene>
    <name evidence="1" type="ORF">IPP15_11395</name>
</gene>
<reference evidence="1 2" key="1">
    <citation type="submission" date="2020-10" db="EMBL/GenBank/DDBJ databases">
        <title>Connecting structure to function with the recovery of over 1000 high-quality activated sludge metagenome-assembled genomes encoding full-length rRNA genes using long-read sequencing.</title>
        <authorList>
            <person name="Singleton C.M."/>
            <person name="Petriglieri F."/>
            <person name="Kristensen J.M."/>
            <person name="Kirkegaard R.H."/>
            <person name="Michaelsen T.Y."/>
            <person name="Andersen M.H."/>
            <person name="Karst S.M."/>
            <person name="Dueholm M.S."/>
            <person name="Nielsen P.H."/>
            <person name="Albertsen M."/>
        </authorList>
    </citation>
    <scope>NUCLEOTIDE SEQUENCE [LARGE SCALE GENOMIC DNA]</scope>
    <source>
        <strain evidence="1">Ribe_18-Q3-R11-54_MAXAC.273</strain>
    </source>
</reference>
<dbReference type="EMBL" id="JADKGY010000008">
    <property type="protein sequence ID" value="MBK9983008.1"/>
    <property type="molecule type" value="Genomic_DNA"/>
</dbReference>
<dbReference type="SUPFAM" id="SSF102198">
    <property type="entry name" value="Putative cyclase"/>
    <property type="match status" value="1"/>
</dbReference>